<proteinExistence type="predicted"/>
<reference evidence="1" key="2">
    <citation type="submission" date="2025-08" db="UniProtKB">
        <authorList>
            <consortium name="EnsemblFungi"/>
        </authorList>
    </citation>
    <scope>IDENTIFICATION</scope>
    <source>
        <strain evidence="1">4287 / CBS 123668 / FGSC 9935 / NRRL 34936</strain>
    </source>
</reference>
<sequence length="29" mass="3135">MPPATTRHHVKTGCRTCKCVTMAPASYSV</sequence>
<reference evidence="2" key="1">
    <citation type="journal article" date="2012" name="Mol. Plant Microbe Interact.">
        <title>A highly conserved effector in Fusarium oxysporum is required for full virulence on Arabidopsis.</title>
        <authorList>
            <person name="Thatcher L.F."/>
            <person name="Gardiner D.M."/>
            <person name="Kazan K."/>
            <person name="Manners J."/>
        </authorList>
    </citation>
    <scope>NUCLEOTIDE SEQUENCE [LARGE SCALE GENOMIC DNA]</scope>
    <source>
        <strain evidence="2">Fo5176</strain>
    </source>
</reference>
<accession>A0A0C4DIH2</accession>
<dbReference type="EnsemblFungi" id="FOXG_17156T0">
    <property type="protein sequence ID" value="FOXG_17156P0"/>
    <property type="gene ID" value="FOXG_17156"/>
</dbReference>
<dbReference type="AlphaFoldDB" id="A0A0C4DIH2"/>
<evidence type="ECO:0000313" key="1">
    <source>
        <dbReference type="EnsemblFungi" id="FOXG_17156P0"/>
    </source>
</evidence>
<name>A0A0C4DIH2_FUSOF</name>
<dbReference type="Proteomes" id="UP000002489">
    <property type="component" value="Unassembled WGS sequence"/>
</dbReference>
<organism evidence="1 2">
    <name type="scientific">Fusarium oxysporum (strain Fo5176)</name>
    <name type="common">Fusarium vascular wilt</name>
    <dbReference type="NCBI Taxonomy" id="660025"/>
    <lineage>
        <taxon>Eukaryota</taxon>
        <taxon>Fungi</taxon>
        <taxon>Dikarya</taxon>
        <taxon>Ascomycota</taxon>
        <taxon>Pezizomycotina</taxon>
        <taxon>Sordariomycetes</taxon>
        <taxon>Hypocreomycetidae</taxon>
        <taxon>Hypocreales</taxon>
        <taxon>Nectriaceae</taxon>
        <taxon>Fusarium</taxon>
        <taxon>Fusarium oxysporum species complex</taxon>
    </lineage>
</organism>
<evidence type="ECO:0000313" key="2">
    <source>
        <dbReference type="Proteomes" id="UP000002489"/>
    </source>
</evidence>
<protein>
    <submittedName>
        <fullName evidence="1">Uncharacterized protein</fullName>
    </submittedName>
</protein>